<comment type="function">
    <text evidence="2">Could be a mediator in iron transactions between iron acquisition and iron-requiring processes, such as synthesis and/or repair of Fe-S clusters in biosynthetic enzymes. Necessary to maintain high levels of aconitase under oxidative stress.</text>
</comment>
<dbReference type="NCBIfam" id="NF003817">
    <property type="entry name" value="PRK05408.1"/>
    <property type="match status" value="1"/>
</dbReference>
<dbReference type="HAMAP" id="MF_00686">
    <property type="entry name" value="Fe_traffic_YggX"/>
    <property type="match status" value="1"/>
</dbReference>
<keyword evidence="7" id="KW-1185">Reference proteome</keyword>
<proteinExistence type="inferred from homology"/>
<evidence type="ECO:0000256" key="1">
    <source>
        <dbReference type="ARBA" id="ARBA00023004"/>
    </source>
</evidence>
<keyword evidence="1 5" id="KW-0408">Iron</keyword>
<dbReference type="OrthoDB" id="9804318at2"/>
<dbReference type="InterPro" id="IPR007457">
    <property type="entry name" value="Fe_traffick_prot_YggX"/>
</dbReference>
<comment type="similarity">
    <text evidence="3 5">Belongs to the Fe(2+)-trafficking protein family.</text>
</comment>
<dbReference type="SUPFAM" id="SSF111148">
    <property type="entry name" value="YggX-like"/>
    <property type="match status" value="1"/>
</dbReference>
<sequence>MTRFVDCVKLGINAEGLDEPPFPGPKGQEIFEKVSKQAWKDWLSKQTMLINENKLASFDPKHRAFLAEERTKFLFEGNNEMPEGYVPPKD</sequence>
<dbReference type="GO" id="GO:0034599">
    <property type="term" value="P:cellular response to oxidative stress"/>
    <property type="evidence" value="ECO:0007669"/>
    <property type="project" value="TreeGrafter"/>
</dbReference>
<evidence type="ECO:0000256" key="4">
    <source>
        <dbReference type="ARBA" id="ARBA00070403"/>
    </source>
</evidence>
<dbReference type="AlphaFoldDB" id="A0A1R4HH71"/>
<dbReference type="Gene3D" id="1.10.3880.10">
    <property type="entry name" value="Fe(II) trafficking protein YggX"/>
    <property type="match status" value="1"/>
</dbReference>
<dbReference type="InterPro" id="IPR036766">
    <property type="entry name" value="Fe_traffick_prot_YggX_sf"/>
</dbReference>
<protein>
    <recommendedName>
        <fullName evidence="4 5">Probable Fe(2+)-trafficking protein</fullName>
    </recommendedName>
</protein>
<evidence type="ECO:0000313" key="7">
    <source>
        <dbReference type="Proteomes" id="UP000195442"/>
    </source>
</evidence>
<name>A0A1R4HH71_9GAMM</name>
<evidence type="ECO:0000256" key="2">
    <source>
        <dbReference type="ARBA" id="ARBA00053793"/>
    </source>
</evidence>
<dbReference type="GO" id="GO:0005829">
    <property type="term" value="C:cytosol"/>
    <property type="evidence" value="ECO:0007669"/>
    <property type="project" value="TreeGrafter"/>
</dbReference>
<accession>A0A1R4HH71</accession>
<evidence type="ECO:0000256" key="5">
    <source>
        <dbReference type="HAMAP-Rule" id="MF_00686"/>
    </source>
</evidence>
<evidence type="ECO:0000256" key="3">
    <source>
        <dbReference type="ARBA" id="ARBA00061679"/>
    </source>
</evidence>
<dbReference type="EMBL" id="FUKJ01000429">
    <property type="protein sequence ID" value="SJM95574.1"/>
    <property type="molecule type" value="Genomic_DNA"/>
</dbReference>
<dbReference type="FunFam" id="1.10.3880.10:FF:000001">
    <property type="entry name" value="Probable Fe(2+)-trafficking protein"/>
    <property type="match status" value="1"/>
</dbReference>
<dbReference type="GO" id="GO:0005506">
    <property type="term" value="F:iron ion binding"/>
    <property type="evidence" value="ECO:0007669"/>
    <property type="project" value="UniProtKB-UniRule"/>
</dbReference>
<evidence type="ECO:0000313" key="6">
    <source>
        <dbReference type="EMBL" id="SJM95574.1"/>
    </source>
</evidence>
<dbReference type="RefSeq" id="WP_087148279.1">
    <property type="nucleotide sequence ID" value="NZ_FUKJ01000429.1"/>
</dbReference>
<reference evidence="7" key="1">
    <citation type="submission" date="2017-02" db="EMBL/GenBank/DDBJ databases">
        <authorList>
            <person name="Daims H."/>
        </authorList>
    </citation>
    <scope>NUCLEOTIDE SEQUENCE [LARGE SCALE GENOMIC DNA]</scope>
</reference>
<dbReference type="PIRSF" id="PIRSF029827">
    <property type="entry name" value="Fe_traffic_YggX"/>
    <property type="match status" value="1"/>
</dbReference>
<dbReference type="Proteomes" id="UP000195442">
    <property type="component" value="Unassembled WGS sequence"/>
</dbReference>
<gene>
    <name evidence="6" type="primary">yggX</name>
    <name evidence="6" type="ORF">CRENPOLYSF2_640011</name>
</gene>
<dbReference type="PANTHER" id="PTHR36965">
    <property type="entry name" value="FE(2+)-TRAFFICKING PROTEIN-RELATED"/>
    <property type="match status" value="1"/>
</dbReference>
<dbReference type="Pfam" id="PF04362">
    <property type="entry name" value="Iron_traffic"/>
    <property type="match status" value="1"/>
</dbReference>
<organism evidence="6 7">
    <name type="scientific">Crenothrix polyspora</name>
    <dbReference type="NCBI Taxonomy" id="360316"/>
    <lineage>
        <taxon>Bacteria</taxon>
        <taxon>Pseudomonadati</taxon>
        <taxon>Pseudomonadota</taxon>
        <taxon>Gammaproteobacteria</taxon>
        <taxon>Methylococcales</taxon>
        <taxon>Crenotrichaceae</taxon>
        <taxon>Crenothrix</taxon>
    </lineage>
</organism>
<dbReference type="PANTHER" id="PTHR36965:SF1">
    <property type="entry name" value="FE(2+)-TRAFFICKING PROTEIN-RELATED"/>
    <property type="match status" value="1"/>
</dbReference>